<evidence type="ECO:0000313" key="2">
    <source>
        <dbReference type="Proteomes" id="UP001396334"/>
    </source>
</evidence>
<protein>
    <submittedName>
        <fullName evidence="1">Uncharacterized protein</fullName>
    </submittedName>
</protein>
<proteinExistence type="predicted"/>
<dbReference type="EMBL" id="JBBPBN010000005">
    <property type="protein sequence ID" value="KAK9036887.1"/>
    <property type="molecule type" value="Genomic_DNA"/>
</dbReference>
<dbReference type="Proteomes" id="UP001396334">
    <property type="component" value="Unassembled WGS sequence"/>
</dbReference>
<gene>
    <name evidence="1" type="ORF">V6N11_021811</name>
</gene>
<comment type="caution">
    <text evidence="1">The sequence shown here is derived from an EMBL/GenBank/DDBJ whole genome shotgun (WGS) entry which is preliminary data.</text>
</comment>
<keyword evidence="2" id="KW-1185">Reference proteome</keyword>
<sequence length="306" mass="33903">MVGICPMFVYRAAYAPLWRAVSAAWSDLRSSIAWSLGLGDVIHPLDDTWIPLLGPLRSQLLSGDDASQVRHVSDLLDCHGRWDVDKISCLFFPAAIPHILSIRCPDALDILHKPNPIVGKESGLYVCHKNTLLLMASMRAKLMTNMERYRRSLCLHPNCHVCQSAPASVLHRSVTWDRYFSECASYVPHVHPPAASTHRWQRSKQGWICLNTDGAVSSNMGIGSIGGIFCADDGSWILGFNKTIRVLQPLTMNFSKSALIRNMPSYKDVTAGNSEASIDEESIPLDDDDIELFDDDVRVGISDGIL</sequence>
<reference evidence="1 2" key="1">
    <citation type="journal article" date="2024" name="G3 (Bethesda)">
        <title>Genome assembly of Hibiscus sabdariffa L. provides insights into metabolisms of medicinal natural products.</title>
        <authorList>
            <person name="Kim T."/>
        </authorList>
    </citation>
    <scope>NUCLEOTIDE SEQUENCE [LARGE SCALE GENOMIC DNA]</scope>
    <source>
        <strain evidence="1">TK-2024</strain>
        <tissue evidence="1">Old leaves</tissue>
    </source>
</reference>
<name>A0ABR2THP4_9ROSI</name>
<accession>A0ABR2THP4</accession>
<organism evidence="1 2">
    <name type="scientific">Hibiscus sabdariffa</name>
    <name type="common">roselle</name>
    <dbReference type="NCBI Taxonomy" id="183260"/>
    <lineage>
        <taxon>Eukaryota</taxon>
        <taxon>Viridiplantae</taxon>
        <taxon>Streptophyta</taxon>
        <taxon>Embryophyta</taxon>
        <taxon>Tracheophyta</taxon>
        <taxon>Spermatophyta</taxon>
        <taxon>Magnoliopsida</taxon>
        <taxon>eudicotyledons</taxon>
        <taxon>Gunneridae</taxon>
        <taxon>Pentapetalae</taxon>
        <taxon>rosids</taxon>
        <taxon>malvids</taxon>
        <taxon>Malvales</taxon>
        <taxon>Malvaceae</taxon>
        <taxon>Malvoideae</taxon>
        <taxon>Hibiscus</taxon>
    </lineage>
</organism>
<evidence type="ECO:0000313" key="1">
    <source>
        <dbReference type="EMBL" id="KAK9036887.1"/>
    </source>
</evidence>